<dbReference type="Pfam" id="PF25880">
    <property type="entry name" value="WHD_CHMP7_1st"/>
    <property type="match status" value="1"/>
</dbReference>
<sequence length="531" mass="59655">MNNKNVSPIRMGGGGITNITSVESVKNQKIKKVVSSMDEIKNGSERKMMLYSRLPRTREQNPERYDNLVSFWSLAITQLSQDANLLIFTPNQLQDAFKVDGISPISLFEIIEQIEKKEKTIITIQEFNTVLNGWSWFWNRVAVPTFQWSWSWVAGGGGGGKDSGATQTSLSVAASPRKGGSNASNPWAERKLIVKSVVLEKAETLYYSQIESAITSEPIVSLAKLESILGQEQQLTRDEIALLVGVLIREGRAAYIVQGDQVKGVKFALDGQKVVAMDSDYGVLKLQATYDMLLAQEKSLMDDIKATNAKISEYIAVKQKNNALHHLKKKKKLESILETRTQQSNNIHDVLMSIESANSNQQVVDALCVGVGTLKKVNEKMTVDQVYQVMDDFEEAMTDQKEIDEAIKTGMTASSNINYLSSDEEEQLEKELEQMETDLFTKDLEKLTLSNSNNNTPIKNQETTTTTTTTTTEKTKEPIVVEQPKQKQQQEGLFSKEDEELLESLMKDAEEEFKEKQDQEEKKKEKELLPA</sequence>
<keyword evidence="3" id="KW-1185">Reference proteome</keyword>
<dbReference type="EMBL" id="GL883021">
    <property type="protein sequence ID" value="EGG17177.1"/>
    <property type="molecule type" value="Genomic_DNA"/>
</dbReference>
<dbReference type="GO" id="GO:0005771">
    <property type="term" value="C:multivesicular body"/>
    <property type="evidence" value="ECO:0007669"/>
    <property type="project" value="TreeGrafter"/>
</dbReference>
<reference evidence="3" key="1">
    <citation type="journal article" date="2011" name="Genome Res.">
        <title>Phylogeny-wide analysis of social amoeba genomes highlights ancient origins for complex intercellular communication.</title>
        <authorList>
            <person name="Heidel A.J."/>
            <person name="Lawal H.M."/>
            <person name="Felder M."/>
            <person name="Schilde C."/>
            <person name="Helps N.R."/>
            <person name="Tunggal B."/>
            <person name="Rivero F."/>
            <person name="John U."/>
            <person name="Schleicher M."/>
            <person name="Eichinger L."/>
            <person name="Platzer M."/>
            <person name="Noegel A.A."/>
            <person name="Schaap P."/>
            <person name="Gloeckner G."/>
        </authorList>
    </citation>
    <scope>NUCLEOTIDE SEQUENCE [LARGE SCALE GENOMIC DNA]</scope>
    <source>
        <strain evidence="3">SH3</strain>
    </source>
</reference>
<evidence type="ECO:0000313" key="3">
    <source>
        <dbReference type="Proteomes" id="UP000007797"/>
    </source>
</evidence>
<feature type="region of interest" description="Disordered" evidence="1">
    <location>
        <begin position="448"/>
        <end position="531"/>
    </location>
</feature>
<feature type="compositionally biased region" description="Polar residues" evidence="1">
    <location>
        <begin position="448"/>
        <end position="461"/>
    </location>
</feature>
<feature type="compositionally biased region" description="Low complexity" evidence="1">
    <location>
        <begin position="480"/>
        <end position="491"/>
    </location>
</feature>
<organism evidence="2 3">
    <name type="scientific">Cavenderia fasciculata</name>
    <name type="common">Slime mold</name>
    <name type="synonym">Dictyostelium fasciculatum</name>
    <dbReference type="NCBI Taxonomy" id="261658"/>
    <lineage>
        <taxon>Eukaryota</taxon>
        <taxon>Amoebozoa</taxon>
        <taxon>Evosea</taxon>
        <taxon>Eumycetozoa</taxon>
        <taxon>Dictyostelia</taxon>
        <taxon>Acytosteliales</taxon>
        <taxon>Cavenderiaceae</taxon>
        <taxon>Cavenderia</taxon>
    </lineage>
</organism>
<dbReference type="OrthoDB" id="10250120at2759"/>
<protein>
    <submittedName>
        <fullName evidence="2">SNF7 family protein</fullName>
    </submittedName>
</protein>
<dbReference type="RefSeq" id="XP_004355661.1">
    <property type="nucleotide sequence ID" value="XM_004355608.1"/>
</dbReference>
<dbReference type="GO" id="GO:0000815">
    <property type="term" value="C:ESCRT III complex"/>
    <property type="evidence" value="ECO:0007669"/>
    <property type="project" value="TreeGrafter"/>
</dbReference>
<dbReference type="GeneID" id="14869116"/>
<dbReference type="Proteomes" id="UP000007797">
    <property type="component" value="Unassembled WGS sequence"/>
</dbReference>
<dbReference type="GO" id="GO:0097431">
    <property type="term" value="C:mitotic spindle pole"/>
    <property type="evidence" value="ECO:0007669"/>
    <property type="project" value="EnsemblProtists"/>
</dbReference>
<dbReference type="AlphaFoldDB" id="F4Q5B8"/>
<feature type="region of interest" description="Disordered" evidence="1">
    <location>
        <begin position="157"/>
        <end position="184"/>
    </location>
</feature>
<dbReference type="GO" id="GO:0032511">
    <property type="term" value="P:late endosome to vacuole transport via multivesicular body sorting pathway"/>
    <property type="evidence" value="ECO:0007669"/>
    <property type="project" value="TreeGrafter"/>
</dbReference>
<gene>
    <name evidence="2" type="ORF">DFA_08161</name>
</gene>
<dbReference type="GO" id="GO:0009898">
    <property type="term" value="C:cytoplasmic side of plasma membrane"/>
    <property type="evidence" value="ECO:0007669"/>
    <property type="project" value="TreeGrafter"/>
</dbReference>
<dbReference type="GO" id="GO:0006900">
    <property type="term" value="P:vesicle budding from membrane"/>
    <property type="evidence" value="ECO:0007669"/>
    <property type="project" value="TreeGrafter"/>
</dbReference>
<dbReference type="STRING" id="1054147.F4Q5B8"/>
<dbReference type="OMA" id="LQLQFMR"/>
<dbReference type="Pfam" id="PF03357">
    <property type="entry name" value="Snf7"/>
    <property type="match status" value="1"/>
</dbReference>
<accession>F4Q5B8</accession>
<evidence type="ECO:0000256" key="1">
    <source>
        <dbReference type="SAM" id="MobiDB-lite"/>
    </source>
</evidence>
<dbReference type="Gene3D" id="6.10.140.1230">
    <property type="match status" value="1"/>
</dbReference>
<name>F4Q5B8_CACFS</name>
<evidence type="ECO:0000313" key="2">
    <source>
        <dbReference type="EMBL" id="EGG17177.1"/>
    </source>
</evidence>
<dbReference type="InterPro" id="IPR005024">
    <property type="entry name" value="Snf7_fam"/>
</dbReference>
<feature type="compositionally biased region" description="Basic and acidic residues" evidence="1">
    <location>
        <begin position="505"/>
        <end position="531"/>
    </location>
</feature>
<dbReference type="KEGG" id="dfa:DFA_08161"/>
<feature type="compositionally biased region" description="Low complexity" evidence="1">
    <location>
        <begin position="462"/>
        <end position="472"/>
    </location>
</feature>
<proteinExistence type="predicted"/>
<dbReference type="PANTHER" id="PTHR22761">
    <property type="entry name" value="CHARGED MULTIVESICULAR BODY PROTEIN"/>
    <property type="match status" value="1"/>
</dbReference>
<dbReference type="PANTHER" id="PTHR22761:SF96">
    <property type="entry name" value="BCDNA.GH08385"/>
    <property type="match status" value="1"/>
</dbReference>